<dbReference type="PANTHER" id="PTHR10900:SF77">
    <property type="entry name" value="FI19380P1"/>
    <property type="match status" value="1"/>
</dbReference>
<keyword evidence="3" id="KW-1185">Reference proteome</keyword>
<reference evidence="2 3" key="1">
    <citation type="submission" date="2021-12" db="EMBL/GenBank/DDBJ databases">
        <title>Genome sequencing of bacteria with rrn-lacking chromosome and rrn-plasmid.</title>
        <authorList>
            <person name="Anda M."/>
            <person name="Iwasaki W."/>
        </authorList>
    </citation>
    <scope>NUCLEOTIDE SEQUENCE [LARGE SCALE GENOMIC DNA]</scope>
    <source>
        <strain evidence="2 3">DSM 100852</strain>
    </source>
</reference>
<dbReference type="SUPFAM" id="SSF82153">
    <property type="entry name" value="FAS1 domain"/>
    <property type="match status" value="3"/>
</dbReference>
<dbReference type="SMART" id="SM00554">
    <property type="entry name" value="FAS1"/>
    <property type="match status" value="4"/>
</dbReference>
<feature type="domain" description="FAS1" evidence="1">
    <location>
        <begin position="564"/>
        <end position="710"/>
    </location>
</feature>
<dbReference type="RefSeq" id="WP_338391550.1">
    <property type="nucleotide sequence ID" value="NZ_AP025314.1"/>
</dbReference>
<dbReference type="EMBL" id="AP025314">
    <property type="protein sequence ID" value="BDD09966.1"/>
    <property type="molecule type" value="Genomic_DNA"/>
</dbReference>
<dbReference type="InterPro" id="IPR036378">
    <property type="entry name" value="FAS1_dom_sf"/>
</dbReference>
<organism evidence="2 3">
    <name type="scientific">Fulvitalea axinellae</name>
    <dbReference type="NCBI Taxonomy" id="1182444"/>
    <lineage>
        <taxon>Bacteria</taxon>
        <taxon>Pseudomonadati</taxon>
        <taxon>Bacteroidota</taxon>
        <taxon>Cytophagia</taxon>
        <taxon>Cytophagales</taxon>
        <taxon>Persicobacteraceae</taxon>
        <taxon>Fulvitalea</taxon>
    </lineage>
</organism>
<dbReference type="AlphaFoldDB" id="A0AAU9CCV8"/>
<evidence type="ECO:0000313" key="2">
    <source>
        <dbReference type="EMBL" id="BDD09966.1"/>
    </source>
</evidence>
<accession>A0AAU9CCV8</accession>
<gene>
    <name evidence="2" type="ORF">FUAX_23980</name>
</gene>
<dbReference type="InterPro" id="IPR000782">
    <property type="entry name" value="FAS1_domain"/>
</dbReference>
<name>A0AAU9CCV8_9BACT</name>
<dbReference type="PROSITE" id="PS50213">
    <property type="entry name" value="FAS1"/>
    <property type="match status" value="3"/>
</dbReference>
<proteinExistence type="predicted"/>
<sequence>MKRNFYSIYLLLSFLFLGCRDDIEHYEIPGTLGDRLVGAMEKQEDLKQFVKAIDKLEMREDLESSAYTVFPPTDQAVLKYIKDTYGVSDVDELEEEALKMLVRGHVVRNSLSWDQMRRLNRRGGWGDVPGEDGYNRSGSDWSFKLPSIYNPLPFVDVNQETSESVKLSRKTVYLPIMHYDRFSGLLEEDDYSFLFPDSEFTGFNVHGAVAVRPNQKTLNGFVHVIDRVIPILPNAEVFLATNEDYSLFYELLGRFSKYSFDRESTDKQLGEVKDSLFSKTYGDYQMDWIANDRPVGNNFDNALVNNLTVPTNEALEEYLMTNLVHDNAYGSIQEIPDDIIRLIVKNHCANVFRYAQMWLRPSQLKFFVTGNLELVKLDKTEVAYTNIVNNAVVYGLNKVLEPRMFSAATRHLVFDTEYSYMLKIAQKFNSTVTSLVTSPDRPSTVFLPSDRAFEQAGFSYDEQKDKFSYEHPFTGEAEELSDGELMRLLSMHLVSGTDYKDLDSRNFARTLSDGDYLIIKDGKIKSGGNYEMGTVNSVVLTDETGNNGTFYGIDHVLLPPSLSPSFYILDPNREDEYSEFVKLLDKAGYVDNGSITKLAGKRNITVLVPSNEAIERERAKIPEDEDALRTFIDYHFVQDATVLSDGALSGRFKTMLEPVKKEFENIWVENAPENLVFKDGKGNTAKVIENSRYSNILANGGTVHLIDNILLGE</sequence>
<dbReference type="Pfam" id="PF02469">
    <property type="entry name" value="Fasciclin"/>
    <property type="match status" value="3"/>
</dbReference>
<dbReference type="InterPro" id="IPR050904">
    <property type="entry name" value="Adhesion/Biosynth-related"/>
</dbReference>
<dbReference type="PROSITE" id="PS51257">
    <property type="entry name" value="PROKAR_LIPOPROTEIN"/>
    <property type="match status" value="1"/>
</dbReference>
<dbReference type="PANTHER" id="PTHR10900">
    <property type="entry name" value="PERIOSTIN-RELATED"/>
    <property type="match status" value="1"/>
</dbReference>
<dbReference type="KEGG" id="fax:FUAX_23980"/>
<dbReference type="Gene3D" id="2.30.180.10">
    <property type="entry name" value="FAS1 domain"/>
    <property type="match status" value="3"/>
</dbReference>
<protein>
    <recommendedName>
        <fullName evidence="1">FAS1 domain-containing protein</fullName>
    </recommendedName>
</protein>
<feature type="domain" description="FAS1" evidence="1">
    <location>
        <begin position="33"/>
        <end position="229"/>
    </location>
</feature>
<evidence type="ECO:0000259" key="1">
    <source>
        <dbReference type="PROSITE" id="PS50213"/>
    </source>
</evidence>
<feature type="domain" description="FAS1" evidence="1">
    <location>
        <begin position="405"/>
        <end position="557"/>
    </location>
</feature>
<dbReference type="Proteomes" id="UP001348817">
    <property type="component" value="Chromosome"/>
</dbReference>
<evidence type="ECO:0000313" key="3">
    <source>
        <dbReference type="Proteomes" id="UP001348817"/>
    </source>
</evidence>